<name>A0A3P1CDX1_9BACT</name>
<comment type="caution">
    <text evidence="2">The sequence shown here is derived from an EMBL/GenBank/DDBJ whole genome shotgun (WGS) entry which is preliminary data.</text>
</comment>
<organism evidence="2 3">
    <name type="scientific">Larkinella knui</name>
    <dbReference type="NCBI Taxonomy" id="2025310"/>
    <lineage>
        <taxon>Bacteria</taxon>
        <taxon>Pseudomonadati</taxon>
        <taxon>Bacteroidota</taxon>
        <taxon>Cytophagia</taxon>
        <taxon>Cytophagales</taxon>
        <taxon>Spirosomataceae</taxon>
        <taxon>Larkinella</taxon>
    </lineage>
</organism>
<protein>
    <recommendedName>
        <fullName evidence="4">Lipoprotein</fullName>
    </recommendedName>
</protein>
<dbReference type="RefSeq" id="WP_124909180.1">
    <property type="nucleotide sequence ID" value="NZ_RQJP01000005.1"/>
</dbReference>
<dbReference type="OrthoDB" id="939640at2"/>
<proteinExistence type="predicted"/>
<dbReference type="AlphaFoldDB" id="A0A3P1CDX1"/>
<dbReference type="EMBL" id="RQJP01000005">
    <property type="protein sequence ID" value="RRB11512.1"/>
    <property type="molecule type" value="Genomic_DNA"/>
</dbReference>
<feature type="chain" id="PRO_5018121759" description="Lipoprotein" evidence="1">
    <location>
        <begin position="26"/>
        <end position="193"/>
    </location>
</feature>
<sequence>MKQQISFRQVAVCVGGLLSACSTFAQTDVYYQSHHWQLHTDAISQSTVVAFYDNHNQLIYQETLPGKHIRLTKKNIRRLDQTCSLLATNQLIASTIQPDVLTPNPSAFGSEPREGRWSLLGTSVPDSVFAGFRANVIPAPHRKIAVYYTQSSAGPVSIQLLDPAQRTVYQEVSEHASYKRYFDLEDLGYGIIS</sequence>
<reference evidence="2 3" key="1">
    <citation type="submission" date="2018-11" db="EMBL/GenBank/DDBJ databases">
        <authorList>
            <person name="Zhou Z."/>
            <person name="Wang G."/>
        </authorList>
    </citation>
    <scope>NUCLEOTIDE SEQUENCE [LARGE SCALE GENOMIC DNA]</scope>
    <source>
        <strain evidence="2 3">KCTC42998</strain>
    </source>
</reference>
<evidence type="ECO:0000256" key="1">
    <source>
        <dbReference type="SAM" id="SignalP"/>
    </source>
</evidence>
<evidence type="ECO:0000313" key="2">
    <source>
        <dbReference type="EMBL" id="RRB11512.1"/>
    </source>
</evidence>
<keyword evidence="3" id="KW-1185">Reference proteome</keyword>
<gene>
    <name evidence="2" type="ORF">EHT87_23850</name>
</gene>
<dbReference type="Proteomes" id="UP000274271">
    <property type="component" value="Unassembled WGS sequence"/>
</dbReference>
<dbReference type="PROSITE" id="PS51257">
    <property type="entry name" value="PROKAR_LIPOPROTEIN"/>
    <property type="match status" value="1"/>
</dbReference>
<feature type="signal peptide" evidence="1">
    <location>
        <begin position="1"/>
        <end position="25"/>
    </location>
</feature>
<evidence type="ECO:0008006" key="4">
    <source>
        <dbReference type="Google" id="ProtNLM"/>
    </source>
</evidence>
<evidence type="ECO:0000313" key="3">
    <source>
        <dbReference type="Proteomes" id="UP000274271"/>
    </source>
</evidence>
<keyword evidence="1" id="KW-0732">Signal</keyword>
<accession>A0A3P1CDX1</accession>